<dbReference type="SUPFAM" id="SSF55781">
    <property type="entry name" value="GAF domain-like"/>
    <property type="match status" value="1"/>
</dbReference>
<evidence type="ECO:0000256" key="5">
    <source>
        <dbReference type="HAMAP-Rule" id="MF_00081"/>
    </source>
</evidence>
<evidence type="ECO:0000313" key="8">
    <source>
        <dbReference type="Proteomes" id="UP000644699"/>
    </source>
</evidence>
<name>A0A916ZQC6_9HYPH</name>
<keyword evidence="2 5" id="KW-0805">Transcription regulation</keyword>
<dbReference type="EMBL" id="BMIQ01000004">
    <property type="protein sequence ID" value="GGE08904.1"/>
    <property type="molecule type" value="Genomic_DNA"/>
</dbReference>
<evidence type="ECO:0000256" key="1">
    <source>
        <dbReference type="ARBA" id="ARBA00022491"/>
    </source>
</evidence>
<dbReference type="PIRSF" id="PIRSF005485">
    <property type="entry name" value="HrcA"/>
    <property type="match status" value="1"/>
</dbReference>
<feature type="domain" description="Heat-inducible transcription repressor HrcA C-terminal" evidence="6">
    <location>
        <begin position="156"/>
        <end position="379"/>
    </location>
</feature>
<dbReference type="InterPro" id="IPR023120">
    <property type="entry name" value="WHTH_transcript_rep_HrcA_IDD"/>
</dbReference>
<keyword evidence="1 5" id="KW-0678">Repressor</keyword>
<reference evidence="7" key="1">
    <citation type="journal article" date="2014" name="Int. J. Syst. Evol. Microbiol.">
        <title>Complete genome sequence of Corynebacterium casei LMG S-19264T (=DSM 44701T), isolated from a smear-ripened cheese.</title>
        <authorList>
            <consortium name="US DOE Joint Genome Institute (JGI-PGF)"/>
            <person name="Walter F."/>
            <person name="Albersmeier A."/>
            <person name="Kalinowski J."/>
            <person name="Ruckert C."/>
        </authorList>
    </citation>
    <scope>NUCLEOTIDE SEQUENCE</scope>
    <source>
        <strain evidence="7">CGMCC 1.15367</strain>
    </source>
</reference>
<comment type="similarity">
    <text evidence="5">Belongs to the HrcA family.</text>
</comment>
<proteinExistence type="inferred from homology"/>
<dbReference type="AlphaFoldDB" id="A0A916ZQC6"/>
<accession>A0A916ZQC6</accession>
<gene>
    <name evidence="5 7" type="primary">hrcA</name>
    <name evidence="7" type="ORF">GCM10011390_29950</name>
</gene>
<keyword evidence="8" id="KW-1185">Reference proteome</keyword>
<dbReference type="Gene3D" id="3.30.390.60">
    <property type="entry name" value="Heat-inducible transcription repressor hrca homolog, domain 3"/>
    <property type="match status" value="1"/>
</dbReference>
<evidence type="ECO:0000259" key="6">
    <source>
        <dbReference type="Pfam" id="PF01628"/>
    </source>
</evidence>
<dbReference type="SUPFAM" id="SSF46785">
    <property type="entry name" value="Winged helix' DNA-binding domain"/>
    <property type="match status" value="1"/>
</dbReference>
<keyword evidence="4 5" id="KW-0804">Transcription</keyword>
<dbReference type="InterPro" id="IPR002571">
    <property type="entry name" value="HrcA"/>
</dbReference>
<dbReference type="InterPro" id="IPR029016">
    <property type="entry name" value="GAF-like_dom_sf"/>
</dbReference>
<comment type="caution">
    <text evidence="7">The sequence shown here is derived from an EMBL/GenBank/DDBJ whole genome shotgun (WGS) entry which is preliminary data.</text>
</comment>
<dbReference type="PANTHER" id="PTHR34824">
    <property type="entry name" value="HEAT-INDUCIBLE TRANSCRIPTION REPRESSOR HRCA"/>
    <property type="match status" value="1"/>
</dbReference>
<dbReference type="Pfam" id="PF01628">
    <property type="entry name" value="HrcA"/>
    <property type="match status" value="1"/>
</dbReference>
<organism evidence="7 8">
    <name type="scientific">Aureimonas endophytica</name>
    <dbReference type="NCBI Taxonomy" id="2027858"/>
    <lineage>
        <taxon>Bacteria</taxon>
        <taxon>Pseudomonadati</taxon>
        <taxon>Pseudomonadota</taxon>
        <taxon>Alphaproteobacteria</taxon>
        <taxon>Hyphomicrobiales</taxon>
        <taxon>Aurantimonadaceae</taxon>
        <taxon>Aureimonas</taxon>
    </lineage>
</organism>
<dbReference type="GO" id="GO:0003677">
    <property type="term" value="F:DNA binding"/>
    <property type="evidence" value="ECO:0007669"/>
    <property type="project" value="InterPro"/>
</dbReference>
<evidence type="ECO:0000256" key="2">
    <source>
        <dbReference type="ARBA" id="ARBA00023015"/>
    </source>
</evidence>
<dbReference type="Gene3D" id="1.10.10.10">
    <property type="entry name" value="Winged helix-like DNA-binding domain superfamily/Winged helix DNA-binding domain"/>
    <property type="match status" value="1"/>
</dbReference>
<protein>
    <recommendedName>
        <fullName evidence="5">Heat-inducible transcription repressor HrcA</fullName>
    </recommendedName>
</protein>
<dbReference type="PANTHER" id="PTHR34824:SF1">
    <property type="entry name" value="HEAT-INDUCIBLE TRANSCRIPTION REPRESSOR HRCA"/>
    <property type="match status" value="1"/>
</dbReference>
<dbReference type="HAMAP" id="MF_00081">
    <property type="entry name" value="HrcA"/>
    <property type="match status" value="1"/>
</dbReference>
<dbReference type="Gene3D" id="3.30.450.40">
    <property type="match status" value="1"/>
</dbReference>
<sequence length="402" mass="43870">MIVRRFYPRLRARATQVTRAASRHYIGGVAAIDAESMNEFRLPADRLSGPLDERAREIFRLIVESYLDIGEPVGSRSLSRLLTTSLSPASIRNVMSDLEQLGLIYAPHVSAGRLPTQLGLRFFVDAFLEVGDLPQDERRTIEDKVRKTGDERSMQTLLTEASQLLSGLSRGAGLVLAAKTDLRLKHVEFIRLEATKALAVLVGENGDVENRIVDLPAGITASQLVEAANFLNAHIVGRTLAEARERMEAMRAETAAALDSLSRRLVDEGLALWSGADANQPSRLIVRGRANLLDNVTAAEDLERLRLLFDDLETKSGLIELLDLAETGNGVRIFIGSENKLFSLSGSSLVIAPYNDAEGKVIGAVGVIGPTRLNYRRIVPMVDYTARLVSRLLGRPAGGGRP</sequence>
<evidence type="ECO:0000256" key="3">
    <source>
        <dbReference type="ARBA" id="ARBA00023016"/>
    </source>
</evidence>
<dbReference type="GO" id="GO:0045892">
    <property type="term" value="P:negative regulation of DNA-templated transcription"/>
    <property type="evidence" value="ECO:0007669"/>
    <property type="project" value="UniProtKB-UniRule"/>
</dbReference>
<dbReference type="InterPro" id="IPR036390">
    <property type="entry name" value="WH_DNA-bd_sf"/>
</dbReference>
<dbReference type="NCBIfam" id="TIGR00331">
    <property type="entry name" value="hrcA"/>
    <property type="match status" value="1"/>
</dbReference>
<reference evidence="7" key="2">
    <citation type="submission" date="2020-09" db="EMBL/GenBank/DDBJ databases">
        <authorList>
            <person name="Sun Q."/>
            <person name="Zhou Y."/>
        </authorList>
    </citation>
    <scope>NUCLEOTIDE SEQUENCE</scope>
    <source>
        <strain evidence="7">CGMCC 1.15367</strain>
    </source>
</reference>
<evidence type="ECO:0000313" key="7">
    <source>
        <dbReference type="EMBL" id="GGE08904.1"/>
    </source>
</evidence>
<comment type="function">
    <text evidence="5">Negative regulator of class I heat shock genes (grpE-dnaK-dnaJ and groELS operons). Prevents heat-shock induction of these operons.</text>
</comment>
<dbReference type="InterPro" id="IPR036388">
    <property type="entry name" value="WH-like_DNA-bd_sf"/>
</dbReference>
<keyword evidence="3 5" id="KW-0346">Stress response</keyword>
<evidence type="ECO:0000256" key="4">
    <source>
        <dbReference type="ARBA" id="ARBA00023163"/>
    </source>
</evidence>
<dbReference type="InterPro" id="IPR021153">
    <property type="entry name" value="HrcA_C"/>
</dbReference>
<dbReference type="Proteomes" id="UP000644699">
    <property type="component" value="Unassembled WGS sequence"/>
</dbReference>